<feature type="domain" description="J" evidence="15">
    <location>
        <begin position="89"/>
        <end position="164"/>
    </location>
</feature>
<keyword evidence="12" id="KW-0143">Chaperone</keyword>
<reference evidence="19" key="1">
    <citation type="submission" date="2022-07" db="EMBL/GenBank/DDBJ databases">
        <title>Genome Sequence of Leucocoprinus birnbaumii.</title>
        <authorList>
            <person name="Buettner E."/>
        </authorList>
    </citation>
    <scope>NUCLEOTIDE SEQUENCE</scope>
    <source>
        <strain evidence="19">VT141</strain>
    </source>
</reference>
<dbReference type="Pfam" id="PF01602">
    <property type="entry name" value="Adaptin_N"/>
    <property type="match status" value="1"/>
</dbReference>
<evidence type="ECO:0000256" key="3">
    <source>
        <dbReference type="ARBA" id="ARBA00022448"/>
    </source>
</evidence>
<evidence type="ECO:0000256" key="4">
    <source>
        <dbReference type="ARBA" id="ARBA00022583"/>
    </source>
</evidence>
<evidence type="ECO:0000256" key="2">
    <source>
        <dbReference type="ARBA" id="ARBA00010476"/>
    </source>
</evidence>
<dbReference type="InterPro" id="IPR002553">
    <property type="entry name" value="Clathrin/coatomer_adapt-like_N"/>
</dbReference>
<dbReference type="Gene3D" id="3.40.50.300">
    <property type="entry name" value="P-loop containing nucleotide triphosphate hydrolases"/>
    <property type="match status" value="2"/>
</dbReference>
<keyword evidence="5" id="KW-0547">Nucleotide-binding</keyword>
<dbReference type="SUPFAM" id="SSF55711">
    <property type="entry name" value="Subdomain of clathrin and coatomer appendage domain"/>
    <property type="match status" value="1"/>
</dbReference>
<feature type="compositionally biased region" description="Basic residues" evidence="14">
    <location>
        <begin position="373"/>
        <end position="383"/>
    </location>
</feature>
<dbReference type="InterPro" id="IPR036869">
    <property type="entry name" value="J_dom_sf"/>
</dbReference>
<dbReference type="SMART" id="SM00809">
    <property type="entry name" value="Alpha_adaptinC2"/>
    <property type="match status" value="1"/>
</dbReference>
<dbReference type="InterPro" id="IPR012295">
    <property type="entry name" value="TBP_dom_sf"/>
</dbReference>
<evidence type="ECO:0000259" key="18">
    <source>
        <dbReference type="PROSITE" id="PS51194"/>
    </source>
</evidence>
<dbReference type="InterPro" id="IPR011545">
    <property type="entry name" value="DEAD/DEAH_box_helicase_dom"/>
</dbReference>
<dbReference type="InterPro" id="IPR008152">
    <property type="entry name" value="Clathrin_a/b/g-adaptin_app_Ig"/>
</dbReference>
<dbReference type="Gene3D" id="1.10.287.110">
    <property type="entry name" value="DnaJ domain"/>
    <property type="match status" value="1"/>
</dbReference>
<dbReference type="SUPFAM" id="SSF47144">
    <property type="entry name" value="HSC20 (HSCB), C-terminal oligomerisation domain"/>
    <property type="match status" value="1"/>
</dbReference>
<dbReference type="GO" id="GO:0005524">
    <property type="term" value="F:ATP binding"/>
    <property type="evidence" value="ECO:0007669"/>
    <property type="project" value="UniProtKB-KW"/>
</dbReference>
<dbReference type="Pfam" id="PF21010">
    <property type="entry name" value="HA2_C"/>
    <property type="match status" value="1"/>
</dbReference>
<dbReference type="InterPro" id="IPR007502">
    <property type="entry name" value="Helicase-assoc_dom"/>
</dbReference>
<evidence type="ECO:0000256" key="14">
    <source>
        <dbReference type="SAM" id="MobiDB-lite"/>
    </source>
</evidence>
<dbReference type="Pfam" id="PF00271">
    <property type="entry name" value="Helicase_C"/>
    <property type="match status" value="1"/>
</dbReference>
<proteinExistence type="inferred from homology"/>
<sequence length="2530" mass="282013">MTPRLLPAFCLAFRSSAVAPRRTACLHATRASHTPQTRKASHSFHTSATRFQNSRNPPKICPSCSKPLASSLPACTNCWNIFSLPADVTHHELFGLSYEPNPFSVDLSTLKQRFRQAQAVCHPDTWTSKGPNKQGVAQALSARVNEAYQALLRPLARAEYILNRNDLPVSEHDQVNDSAFMMEIMESRELIDDAEESGEVINLMEENDEKITNTIHQIEKLVGQKDWVSVKAAAIRLRYLEGIARAGKKWPHRVLMRRLAPFLRYRQRPLMNFDPSQRASSSSNSQRAPGVKRPFSQQAAALLDNPPSSKAPRIDLSQRSPKHDSSPASHMSSQGRQPTGSSSSMWGQGSRSKPGGLFGHKPQSGSSFGFAKSQKKRPQRRGLPRLEGPFHNEAYIVQELKKSPFPLKPLHENTPKSSLGNFSMIAAGKTPTYSFTEGCLPLDSGLTNIWRATVTIAIEPPVIGIGDHPEKKQAERLAALSGVYQLHEMGILENPRKLLPQVQDQTEATLSDGTVINYERARSFMDFYCRRFNFGRPDVEFVEGKGKGGQSTVWEAVLSVGDRRIGLGSASNKKAAQVVCYLDVTQYLESCDPQLWKDYVEAAKTGADLGLAPHVLCRVSDRLADDIRDLNYDMRKTQLYRNRPANVAQSNESSNSKISPDRPPFSLNTRVLAEKSKSLLERHQKYHVDPDLQRMRETRQSLPVFTRAQEVLAHIENNDVTVCMAATGSGKTTQIPQMILDESIKRGEGATCNIICTQPRRLAAISVADRVAKERGERLGCSVGYHVRFEAKHPEPNGSITFCTIGIFLKRMQSALEGRDNSLDTVTHVVVDEVHERDVDTDLLLVVLKRLLADRKARNKPLKIVLMSATIDPTLFQGYFPDDNGQPAKVVEVPGRSFPVKKHFMDDFLPSLVKSRYNWVFNDESVAKYVINELGQASASSLGIQLPLTSRSGSHHIKGEDLDLPYPLIAATISHVMENSKDGHVLVFCPGWDEIKAVERQLLEPQGRLAFNFADSSKFSMHLLHSTIPLSEQQVIFEPPPPGVRRVILATNIAETSVTIPDVVYVVDTARVKELRFDPERHMSSLTSAWVGSSNLNQRAGRAGRHRPGEYFGILGQARSLALQPYQTVEMKRADLSNVVMHVKALDFPGMSVEEVLAAAIEPPDPERVAAAMKTLHAVGALDANQHLTSLGRVLLQLPVEVQVGRLVLYGSFFRCLDQALTLAAILTNRDPFVSPMHLKMEAAARKNSWSPEEFRSDVLAALRAYNAWWALQSTGQYVNANRFCSENFLAKPTLLLISKIKGHLLQSLYQAGVIDVSAGGSLGGPQKALEVPRELNVNGESLPLLAALIAIASQPKYAIRTGKMFRTSKEKNTMIHPSSVNHRKRDPIEDNLLNVEKQLYAYTEMRRNLAGGGSAQTYLVNTTKLDPMTYMLFGAYNLQVVDRGLECDNWLPIVGDRGSGALDDIQRLKTTMEACMLRVFEGIVMGRRHRTRQTLPILPREEESESEDEGDRSRDYSLSRHEVRELDEMTRGVVNILNRYSDERIASQSRHNSRPGTPIASPMGSPMLHSSRLPGSGYSTPSTYVLSIKAKQITAMATNMRGLTQFIADIRGARVRELEEKRINKEMANIRKKFKVRAADGNLDGYQKKKYVAKIIFTYILGYKVDIGHMEAVNLISSSKYSEKQIGYLAVTLLMHENSDFLRLVVNSIRKDLDSNNEVDNCLALHAIANVGGSEMAEALAEDVHRLLISPFVKKKAALTLLRLYRKHPEVIPAAEWALRIISIMDDQDLGVVLCVTSLVMALAQDHLDAFAVCYTKAVDRLHRKLVIEHEYSSTYSYYKVPSPWLQVKLLRLLQYYAPSEDPTLRSVLHQVLQTIMNNCAEPSRNVQHNNAQHAVLFEAIGLAIHLDTNSPLVGTAAVLLARFISSKETNVRYLGLDTMAHLAARADSLTSIKRHQNTIIMSLRDKDISVRRRALDLLYSMCETDNSELIVGELLRYLKVADYALREEMVLKIAILTEKYANSYKWYVDTILQLISAAGDHVGDEVWYRVIQIITNTEDLQQYAARVIFEHLKAPSTHESLVKVGGYVLGEYGHLIANEPGYSPTDQFQLLHSKSQFCVAATRSLLLSTYIKWVNVFPEIKPQLVNIFERYRHVLDAELQQRACEFYTLASRPDDDELLQHVCEEMPPFPPRVSALLGRLNKKHSDTEDKRVWVHGGKEANLERDLIRRKTLIETKIGEGEAAQADDILGSLAGLDLSAPANGTTGPSLNNEDQAPRLTIGPNVDRWFTKLICSAEGVLYEDVQIQIGVKSRYQGHIGQMAIYIGNKVSAPLTSLTTTVYTSKPEALSLSFAKIPPSTIAPLSQTQQLLHIECKKFFADPPILTVSFLAGSHQTVSIRLPILVTKFVEHVKLDQTEFFERWKLIGGPPREAQSIFPIDLGTSGQLDLAKNRQAVSGHRFNVLDGIDPNPNNLVGAGILHMSNDGKVGCLLRVEPNKDAKLCRLTVRSTSEDVASEVQKLLRSSLVAGS</sequence>
<keyword evidence="13" id="KW-0694">RNA-binding</keyword>
<dbReference type="Gene3D" id="1.25.10.10">
    <property type="entry name" value="Leucine-rich Repeat Variant"/>
    <property type="match status" value="1"/>
</dbReference>
<accession>A0AAD5YVB0</accession>
<dbReference type="GO" id="GO:0006886">
    <property type="term" value="P:intracellular protein transport"/>
    <property type="evidence" value="ECO:0007669"/>
    <property type="project" value="InterPro"/>
</dbReference>
<feature type="region of interest" description="Disordered" evidence="14">
    <location>
        <begin position="1545"/>
        <end position="1575"/>
    </location>
</feature>
<dbReference type="SMART" id="SM00490">
    <property type="entry name" value="HELICc"/>
    <property type="match status" value="1"/>
</dbReference>
<dbReference type="Pfam" id="PF00270">
    <property type="entry name" value="DEAD"/>
    <property type="match status" value="1"/>
</dbReference>
<dbReference type="FunFam" id="3.40.50.300:FF:001627">
    <property type="entry name" value="Nuclear DNA helicase II"/>
    <property type="match status" value="1"/>
</dbReference>
<evidence type="ECO:0000256" key="11">
    <source>
        <dbReference type="ARBA" id="ARBA00023176"/>
    </source>
</evidence>
<evidence type="ECO:0000256" key="12">
    <source>
        <dbReference type="ARBA" id="ARBA00023186"/>
    </source>
</evidence>
<dbReference type="InterPro" id="IPR014001">
    <property type="entry name" value="Helicase_ATP-bd"/>
</dbReference>
<dbReference type="GO" id="GO:0004386">
    <property type="term" value="F:helicase activity"/>
    <property type="evidence" value="ECO:0007669"/>
    <property type="project" value="UniProtKB-KW"/>
</dbReference>
<evidence type="ECO:0000259" key="15">
    <source>
        <dbReference type="PROSITE" id="PS50076"/>
    </source>
</evidence>
<dbReference type="EMBL" id="JANIEX010000031">
    <property type="protein sequence ID" value="KAJ3575633.1"/>
    <property type="molecule type" value="Genomic_DNA"/>
</dbReference>
<keyword evidence="20" id="KW-1185">Reference proteome</keyword>
<evidence type="ECO:0000313" key="19">
    <source>
        <dbReference type="EMBL" id="KAJ3575633.1"/>
    </source>
</evidence>
<keyword evidence="3" id="KW-0813">Transport</keyword>
<dbReference type="GO" id="GO:0051087">
    <property type="term" value="F:protein-folding chaperone binding"/>
    <property type="evidence" value="ECO:0007669"/>
    <property type="project" value="InterPro"/>
</dbReference>
<dbReference type="InterPro" id="IPR011989">
    <property type="entry name" value="ARM-like"/>
</dbReference>
<dbReference type="Gene3D" id="1.20.1280.20">
    <property type="entry name" value="HscB, C-terminal domain"/>
    <property type="match status" value="1"/>
</dbReference>
<feature type="domain" description="Helicase C-terminal" evidence="18">
    <location>
        <begin position="972"/>
        <end position="1147"/>
    </location>
</feature>
<dbReference type="GO" id="GO:0051259">
    <property type="term" value="P:protein complex oligomerization"/>
    <property type="evidence" value="ECO:0007669"/>
    <property type="project" value="InterPro"/>
</dbReference>
<dbReference type="SMART" id="SM00487">
    <property type="entry name" value="DEXDc"/>
    <property type="match status" value="1"/>
</dbReference>
<feature type="region of interest" description="Disordered" evidence="14">
    <location>
        <begin position="30"/>
        <end position="51"/>
    </location>
</feature>
<dbReference type="SMART" id="SM00271">
    <property type="entry name" value="DnaJ"/>
    <property type="match status" value="1"/>
</dbReference>
<dbReference type="InterPro" id="IPR001650">
    <property type="entry name" value="Helicase_C-like"/>
</dbReference>
<feature type="compositionally biased region" description="Low complexity" evidence="14">
    <location>
        <begin position="275"/>
        <end position="289"/>
    </location>
</feature>
<dbReference type="Pfam" id="PF02296">
    <property type="entry name" value="Alpha_adaptin_C"/>
    <property type="match status" value="1"/>
</dbReference>
<evidence type="ECO:0000256" key="7">
    <source>
        <dbReference type="ARBA" id="ARBA00022806"/>
    </source>
</evidence>
<dbReference type="InterPro" id="IPR014720">
    <property type="entry name" value="dsRBD_dom"/>
</dbReference>
<dbReference type="Gene3D" id="3.30.310.10">
    <property type="entry name" value="TATA-Binding Protein"/>
    <property type="match status" value="1"/>
</dbReference>
<evidence type="ECO:0000256" key="6">
    <source>
        <dbReference type="ARBA" id="ARBA00022801"/>
    </source>
</evidence>
<evidence type="ECO:0000256" key="1">
    <source>
        <dbReference type="ARBA" id="ARBA00004277"/>
    </source>
</evidence>
<dbReference type="CDD" id="cd18791">
    <property type="entry name" value="SF2_C_RHA"/>
    <property type="match status" value="1"/>
</dbReference>
<dbReference type="SUPFAM" id="SSF52540">
    <property type="entry name" value="P-loop containing nucleoside triphosphate hydrolases"/>
    <property type="match status" value="1"/>
</dbReference>
<feature type="region of interest" description="Disordered" evidence="14">
    <location>
        <begin position="273"/>
        <end position="387"/>
    </location>
</feature>
<keyword evidence="10" id="KW-0472">Membrane</keyword>
<protein>
    <submittedName>
        <fullName evidence="19">Uncharacterized protein</fullName>
    </submittedName>
</protein>
<dbReference type="InterPro" id="IPR036386">
    <property type="entry name" value="HscB_C_sf"/>
</dbReference>
<dbReference type="SUPFAM" id="SSF49348">
    <property type="entry name" value="Clathrin adaptor appendage domain"/>
    <property type="match status" value="1"/>
</dbReference>
<dbReference type="Pfam" id="PF07743">
    <property type="entry name" value="HSCB_C"/>
    <property type="match status" value="1"/>
</dbReference>
<dbReference type="InterPro" id="IPR003164">
    <property type="entry name" value="Clathrin_a-adaptin_app_sub_C"/>
</dbReference>
<keyword evidence="7" id="KW-0347">Helicase</keyword>
<feature type="compositionally biased region" description="Polar residues" evidence="14">
    <location>
        <begin position="31"/>
        <end position="51"/>
    </location>
</feature>
<dbReference type="Pfam" id="PF04408">
    <property type="entry name" value="WHD_HA2"/>
    <property type="match status" value="1"/>
</dbReference>
<evidence type="ECO:0000259" key="17">
    <source>
        <dbReference type="PROSITE" id="PS51192"/>
    </source>
</evidence>
<gene>
    <name evidence="19" type="ORF">NP233_g964</name>
</gene>
<dbReference type="Gene3D" id="2.60.40.1230">
    <property type="match status" value="1"/>
</dbReference>
<dbReference type="SMART" id="SM00847">
    <property type="entry name" value="HA2"/>
    <property type="match status" value="1"/>
</dbReference>
<name>A0AAD5YVB0_9AGAR</name>
<dbReference type="PROSITE" id="PS50076">
    <property type="entry name" value="DNAJ_2"/>
    <property type="match status" value="1"/>
</dbReference>
<dbReference type="Gene3D" id="1.20.120.1080">
    <property type="match status" value="1"/>
</dbReference>
<evidence type="ECO:0000259" key="16">
    <source>
        <dbReference type="PROSITE" id="PS50137"/>
    </source>
</evidence>
<dbReference type="NCBIfam" id="TIGR00714">
    <property type="entry name" value="hscB"/>
    <property type="match status" value="1"/>
</dbReference>
<dbReference type="Pfam" id="PF02883">
    <property type="entry name" value="Alpha_adaptinC2"/>
    <property type="match status" value="1"/>
</dbReference>
<evidence type="ECO:0000256" key="8">
    <source>
        <dbReference type="ARBA" id="ARBA00022840"/>
    </source>
</evidence>
<keyword evidence="8" id="KW-0067">ATP-binding</keyword>
<dbReference type="InterPro" id="IPR013041">
    <property type="entry name" value="Clathrin_app_Ig-like_sf"/>
</dbReference>
<dbReference type="GO" id="GO:0003723">
    <property type="term" value="F:RNA binding"/>
    <property type="evidence" value="ECO:0007669"/>
    <property type="project" value="UniProtKB-UniRule"/>
</dbReference>
<evidence type="ECO:0000313" key="20">
    <source>
        <dbReference type="Proteomes" id="UP001213000"/>
    </source>
</evidence>
<organism evidence="19 20">
    <name type="scientific">Leucocoprinus birnbaumii</name>
    <dbReference type="NCBI Taxonomy" id="56174"/>
    <lineage>
        <taxon>Eukaryota</taxon>
        <taxon>Fungi</taxon>
        <taxon>Dikarya</taxon>
        <taxon>Basidiomycota</taxon>
        <taxon>Agaricomycotina</taxon>
        <taxon>Agaricomycetes</taxon>
        <taxon>Agaricomycetidae</taxon>
        <taxon>Agaricales</taxon>
        <taxon>Agaricineae</taxon>
        <taxon>Agaricaceae</taxon>
        <taxon>Leucocoprinus</taxon>
    </lineage>
</organism>
<feature type="region of interest" description="Disordered" evidence="14">
    <location>
        <begin position="1495"/>
        <end position="1520"/>
    </location>
</feature>
<comment type="similarity">
    <text evidence="2">Belongs to the HscB family.</text>
</comment>
<dbReference type="SUPFAM" id="SSF46565">
    <property type="entry name" value="Chaperone J-domain"/>
    <property type="match status" value="1"/>
</dbReference>
<dbReference type="InterPro" id="IPR016024">
    <property type="entry name" value="ARM-type_fold"/>
</dbReference>
<keyword evidence="4" id="KW-0254">Endocytosis</keyword>
<dbReference type="InterPro" id="IPR048333">
    <property type="entry name" value="HA2_WH"/>
</dbReference>
<keyword evidence="6" id="KW-0378">Hydrolase</keyword>
<dbReference type="GO" id="GO:0001671">
    <property type="term" value="F:ATPase activator activity"/>
    <property type="evidence" value="ECO:0007669"/>
    <property type="project" value="InterPro"/>
</dbReference>
<feature type="compositionally biased region" description="Polar residues" evidence="14">
    <location>
        <begin position="326"/>
        <end position="339"/>
    </location>
</feature>
<dbReference type="InterPro" id="IPR009028">
    <property type="entry name" value="Coatomer/calthrin_app_sub_C"/>
</dbReference>
<dbReference type="Pfam" id="PF00035">
    <property type="entry name" value="dsrm"/>
    <property type="match status" value="1"/>
</dbReference>
<dbReference type="Proteomes" id="UP001213000">
    <property type="component" value="Unassembled WGS sequence"/>
</dbReference>
<dbReference type="FunFam" id="1.20.120.1080:FF:000002">
    <property type="entry name" value="Putative ATP-dependent RNA helicase DHX36"/>
    <property type="match status" value="1"/>
</dbReference>
<dbReference type="GO" id="GO:0006897">
    <property type="term" value="P:endocytosis"/>
    <property type="evidence" value="ECO:0007669"/>
    <property type="project" value="UniProtKB-KW"/>
</dbReference>
<dbReference type="PROSITE" id="PS51192">
    <property type="entry name" value="HELICASE_ATP_BIND_1"/>
    <property type="match status" value="1"/>
</dbReference>
<dbReference type="InterPro" id="IPR009073">
    <property type="entry name" value="HscB_oligo_C"/>
</dbReference>
<evidence type="ECO:0000256" key="10">
    <source>
        <dbReference type="ARBA" id="ARBA00023136"/>
    </source>
</evidence>
<dbReference type="CDD" id="cd17917">
    <property type="entry name" value="DEXHc_RHA-like"/>
    <property type="match status" value="1"/>
</dbReference>
<comment type="caution">
    <text evidence="19">The sequence shown here is derived from an EMBL/GenBank/DDBJ whole genome shotgun (WGS) entry which is preliminary data.</text>
</comment>
<feature type="domain" description="Helicase ATP-binding" evidence="17">
    <location>
        <begin position="712"/>
        <end position="889"/>
    </location>
</feature>
<dbReference type="GO" id="GO:0030122">
    <property type="term" value="C:AP-2 adaptor complex"/>
    <property type="evidence" value="ECO:0007669"/>
    <property type="project" value="UniProtKB-ARBA"/>
</dbReference>
<dbReference type="GO" id="GO:0016787">
    <property type="term" value="F:hydrolase activity"/>
    <property type="evidence" value="ECO:0007669"/>
    <property type="project" value="UniProtKB-KW"/>
</dbReference>
<dbReference type="InterPro" id="IPR027417">
    <property type="entry name" value="P-loop_NTPase"/>
</dbReference>
<dbReference type="PROSITE" id="PS51194">
    <property type="entry name" value="HELICASE_CTER"/>
    <property type="match status" value="1"/>
</dbReference>
<keyword evidence="11" id="KW-0168">Coated pit</keyword>
<comment type="subcellular location">
    <subcellularLocation>
        <location evidence="1">Membrane</location>
        <location evidence="1">Coated pit</location>
        <topology evidence="1">Peripheral membrane protein</topology>
        <orientation evidence="1">Cytoplasmic side</orientation>
    </subcellularLocation>
</comment>
<dbReference type="PROSITE" id="PS50137">
    <property type="entry name" value="DS_RBD"/>
    <property type="match status" value="1"/>
</dbReference>
<dbReference type="InterPro" id="IPR004640">
    <property type="entry name" value="HscB"/>
</dbReference>
<dbReference type="FunFam" id="1.25.10.10:FF:000020">
    <property type="entry name" value="AP-2 complex subunit alpha"/>
    <property type="match status" value="1"/>
</dbReference>
<evidence type="ECO:0000256" key="9">
    <source>
        <dbReference type="ARBA" id="ARBA00022927"/>
    </source>
</evidence>
<evidence type="ECO:0000256" key="13">
    <source>
        <dbReference type="PROSITE-ProRule" id="PRU00266"/>
    </source>
</evidence>
<keyword evidence="9" id="KW-0653">Protein transport</keyword>
<dbReference type="GO" id="GO:0044571">
    <property type="term" value="P:[2Fe-2S] cluster assembly"/>
    <property type="evidence" value="ECO:0007669"/>
    <property type="project" value="InterPro"/>
</dbReference>
<dbReference type="PANTHER" id="PTHR22780">
    <property type="entry name" value="ADAPTIN, ALPHA/GAMMA/EPSILON"/>
    <property type="match status" value="1"/>
</dbReference>
<dbReference type="SUPFAM" id="SSF48371">
    <property type="entry name" value="ARM repeat"/>
    <property type="match status" value="1"/>
</dbReference>
<feature type="compositionally biased region" description="Low complexity" evidence="14">
    <location>
        <begin position="340"/>
        <end position="352"/>
    </location>
</feature>
<feature type="domain" description="DRBM" evidence="16">
    <location>
        <begin position="414"/>
        <end position="488"/>
    </location>
</feature>
<feature type="region of interest" description="Disordered" evidence="14">
    <location>
        <begin position="641"/>
        <end position="666"/>
    </location>
</feature>
<dbReference type="InterPro" id="IPR050840">
    <property type="entry name" value="Adaptor_Complx_Large_Subunit"/>
</dbReference>
<evidence type="ECO:0000256" key="5">
    <source>
        <dbReference type="ARBA" id="ARBA00022741"/>
    </source>
</evidence>
<feature type="compositionally biased region" description="Polar residues" evidence="14">
    <location>
        <begin position="647"/>
        <end position="658"/>
    </location>
</feature>
<dbReference type="InterPro" id="IPR001623">
    <property type="entry name" value="DnaJ_domain"/>
</dbReference>